<dbReference type="PROSITE" id="PS50835">
    <property type="entry name" value="IG_LIKE"/>
    <property type="match status" value="1"/>
</dbReference>
<organism evidence="12 13">
    <name type="scientific">Pogona vitticeps</name>
    <name type="common">central bearded dragon</name>
    <dbReference type="NCBI Taxonomy" id="103695"/>
    <lineage>
        <taxon>Eukaryota</taxon>
        <taxon>Metazoa</taxon>
        <taxon>Chordata</taxon>
        <taxon>Craniata</taxon>
        <taxon>Vertebrata</taxon>
        <taxon>Euteleostomi</taxon>
        <taxon>Lepidosauria</taxon>
        <taxon>Squamata</taxon>
        <taxon>Bifurcata</taxon>
        <taxon>Unidentata</taxon>
        <taxon>Episquamata</taxon>
        <taxon>Toxicofera</taxon>
        <taxon>Iguania</taxon>
        <taxon>Acrodonta</taxon>
        <taxon>Agamidae</taxon>
        <taxon>Amphibolurinae</taxon>
        <taxon>Pogona</taxon>
    </lineage>
</organism>
<evidence type="ECO:0000256" key="8">
    <source>
        <dbReference type="ARBA" id="ARBA00033289"/>
    </source>
</evidence>
<evidence type="ECO:0000256" key="10">
    <source>
        <dbReference type="SAM" id="SignalP"/>
    </source>
</evidence>
<evidence type="ECO:0000259" key="11">
    <source>
        <dbReference type="PROSITE" id="PS50835"/>
    </source>
</evidence>
<evidence type="ECO:0000256" key="7">
    <source>
        <dbReference type="ARBA" id="ARBA00023283"/>
    </source>
</evidence>
<feature type="transmembrane region" description="Helical" evidence="9">
    <location>
        <begin position="178"/>
        <end position="201"/>
    </location>
</feature>
<proteinExistence type="predicted"/>
<feature type="transmembrane region" description="Helical" evidence="9">
    <location>
        <begin position="145"/>
        <end position="166"/>
    </location>
</feature>
<dbReference type="InterPro" id="IPR007110">
    <property type="entry name" value="Ig-like_dom"/>
</dbReference>
<dbReference type="Gene3D" id="2.60.40.10">
    <property type="entry name" value="Immunoglobulins"/>
    <property type="match status" value="1"/>
</dbReference>
<keyword evidence="4 9" id="KW-1133">Transmembrane helix</keyword>
<protein>
    <recommendedName>
        <fullName evidence="2">Leukocyte surface antigen CD47</fullName>
    </recommendedName>
    <alternativeName>
        <fullName evidence="8">Integrin-associated protein</fullName>
    </alternativeName>
</protein>
<dbReference type="PANTHER" id="PTHR10613:SF0">
    <property type="entry name" value="LEUKOCYTE SURFACE ANTIGEN CD47"/>
    <property type="match status" value="1"/>
</dbReference>
<evidence type="ECO:0000256" key="6">
    <source>
        <dbReference type="ARBA" id="ARBA00023180"/>
    </source>
</evidence>
<evidence type="ECO:0000256" key="1">
    <source>
        <dbReference type="ARBA" id="ARBA00004651"/>
    </source>
</evidence>
<evidence type="ECO:0000313" key="13">
    <source>
        <dbReference type="RefSeq" id="XP_072849999.1"/>
    </source>
</evidence>
<dbReference type="InterPro" id="IPR013270">
    <property type="entry name" value="CD47_Vset"/>
</dbReference>
<dbReference type="Pfam" id="PF04549">
    <property type="entry name" value="CD47"/>
    <property type="match status" value="1"/>
</dbReference>
<evidence type="ECO:0000313" key="12">
    <source>
        <dbReference type="Proteomes" id="UP001652642"/>
    </source>
</evidence>
<dbReference type="PANTHER" id="PTHR10613">
    <property type="entry name" value="LEUKOCYTE SURFACE ANTIGEN CD47"/>
    <property type="match status" value="1"/>
</dbReference>
<keyword evidence="5 9" id="KW-0472">Membrane</keyword>
<evidence type="ECO:0000256" key="9">
    <source>
        <dbReference type="SAM" id="Phobius"/>
    </source>
</evidence>
<keyword evidence="6" id="KW-0325">Glycoprotein</keyword>
<keyword evidence="7" id="KW-0873">Pyrrolidone carboxylic acid</keyword>
<evidence type="ECO:0000256" key="3">
    <source>
        <dbReference type="ARBA" id="ARBA00022692"/>
    </source>
</evidence>
<evidence type="ECO:0000256" key="2">
    <source>
        <dbReference type="ARBA" id="ARBA00015454"/>
    </source>
</evidence>
<feature type="chain" id="PRO_5045028211" description="Leukocyte surface antigen CD47" evidence="10">
    <location>
        <begin position="20"/>
        <end position="324"/>
    </location>
</feature>
<feature type="signal peptide" evidence="10">
    <location>
        <begin position="1"/>
        <end position="19"/>
    </location>
</feature>
<evidence type="ECO:0000256" key="4">
    <source>
        <dbReference type="ARBA" id="ARBA00022989"/>
    </source>
</evidence>
<sequence>MWALRVCWVLLGTLAAGSAQLLFEKIQSVAMEPCNSSTAIIPCRVTNLKLNNTKVMFVKWKVQGKEFFTYDGVEDKYARNTTFQSANLLNLTQLPYGIASIVLSRKEAISGNYTCEVAESNREGDTVVELIYKSASWFSSPESSFIIATVIVAVFLYWFQLAAVAVKFDMTLQKKSELILMGVIVSAFAVIGVILFVPAGYESSNQAGLGLIVVPAVVLVPLLYFLFTSVFEKQPLFAILLLVVKAIGYLIAVIGFFLSVSACPPRQGSVVIAGLAIIDIVAVIGLIYLLVIGGSSLKDHQPPRIQLESSCSSFIHTLRVVGDT</sequence>
<reference evidence="13 14" key="1">
    <citation type="submission" date="2025-05" db="UniProtKB">
        <authorList>
            <consortium name="RefSeq"/>
        </authorList>
    </citation>
    <scope>IDENTIFICATION</scope>
</reference>
<feature type="domain" description="Ig-like" evidence="11">
    <location>
        <begin position="36"/>
        <end position="131"/>
    </location>
</feature>
<dbReference type="GeneID" id="110085851"/>
<dbReference type="Proteomes" id="UP001652642">
    <property type="component" value="Chromosome 3"/>
</dbReference>
<dbReference type="InterPro" id="IPR013147">
    <property type="entry name" value="CD47-like_TM"/>
</dbReference>
<evidence type="ECO:0000313" key="14">
    <source>
        <dbReference type="RefSeq" id="XP_072850003.1"/>
    </source>
</evidence>
<keyword evidence="12" id="KW-1185">Reference proteome</keyword>
<keyword evidence="10" id="KW-0732">Signal</keyword>
<dbReference type="InterPro" id="IPR006704">
    <property type="entry name" value="CD47"/>
</dbReference>
<accession>A0ABM5FXA8</accession>
<comment type="subcellular location">
    <subcellularLocation>
        <location evidence="1">Cell membrane</location>
        <topology evidence="1">Multi-pass membrane protein</topology>
    </subcellularLocation>
</comment>
<keyword evidence="3 9" id="KW-0812">Transmembrane</keyword>
<gene>
    <name evidence="13 14" type="primary">CD47</name>
</gene>
<name>A0ABM5FXA8_9SAUR</name>
<feature type="transmembrane region" description="Helical" evidence="9">
    <location>
        <begin position="270"/>
        <end position="291"/>
    </location>
</feature>
<dbReference type="InterPro" id="IPR013783">
    <property type="entry name" value="Ig-like_fold"/>
</dbReference>
<feature type="transmembrane region" description="Helical" evidence="9">
    <location>
        <begin position="236"/>
        <end position="258"/>
    </location>
</feature>
<evidence type="ECO:0000256" key="5">
    <source>
        <dbReference type="ARBA" id="ARBA00023136"/>
    </source>
</evidence>
<dbReference type="RefSeq" id="XP_072850003.1">
    <property type="nucleotide sequence ID" value="XM_072993902.1"/>
</dbReference>
<dbReference type="Pfam" id="PF08204">
    <property type="entry name" value="V-set_CD47"/>
    <property type="match status" value="1"/>
</dbReference>
<dbReference type="RefSeq" id="XP_072849999.1">
    <property type="nucleotide sequence ID" value="XM_072993898.1"/>
</dbReference>
<feature type="transmembrane region" description="Helical" evidence="9">
    <location>
        <begin position="207"/>
        <end position="227"/>
    </location>
</feature>